<evidence type="ECO:0008006" key="3">
    <source>
        <dbReference type="Google" id="ProtNLM"/>
    </source>
</evidence>
<name>X1NZ71_9ZZZZ</name>
<feature type="non-terminal residue" evidence="2">
    <location>
        <position position="1"/>
    </location>
</feature>
<comment type="caution">
    <text evidence="2">The sequence shown here is derived from an EMBL/GenBank/DDBJ whole genome shotgun (WGS) entry which is preliminary data.</text>
</comment>
<feature type="region of interest" description="Disordered" evidence="1">
    <location>
        <begin position="92"/>
        <end position="140"/>
    </location>
</feature>
<proteinExistence type="predicted"/>
<feature type="compositionally biased region" description="Basic and acidic residues" evidence="1">
    <location>
        <begin position="128"/>
        <end position="140"/>
    </location>
</feature>
<organism evidence="2">
    <name type="scientific">marine sediment metagenome</name>
    <dbReference type="NCBI Taxonomy" id="412755"/>
    <lineage>
        <taxon>unclassified sequences</taxon>
        <taxon>metagenomes</taxon>
        <taxon>ecological metagenomes</taxon>
    </lineage>
</organism>
<protein>
    <recommendedName>
        <fullName evidence="3">DNA polymerase III gamma subunit domain-containing protein</fullName>
    </recommendedName>
</protein>
<dbReference type="AlphaFoldDB" id="X1NZ71"/>
<sequence>EYLRGLLLIKAGAAEAIDLPPEALSEMKGLAETAPIAQLSKAARLFRQVELEFDGFSPLPLELAMVECALPEGRPALPATPATPATPIKAKKTEVEPVTTPAPTEEKPATPIKAKKTEEEPVSTPAPIEEKPATPDKFEKFEKTDIDDVPCQLLSTHVPGDSQHRLNLVELDIGTVVSNQLLQQVFGVSHRAGGAPGDEL</sequence>
<gene>
    <name evidence="2" type="ORF">S06H3_27008</name>
</gene>
<dbReference type="EMBL" id="BARV01015644">
    <property type="protein sequence ID" value="GAI32075.1"/>
    <property type="molecule type" value="Genomic_DNA"/>
</dbReference>
<evidence type="ECO:0000313" key="2">
    <source>
        <dbReference type="EMBL" id="GAI32075.1"/>
    </source>
</evidence>
<accession>X1NZ71</accession>
<evidence type="ECO:0000256" key="1">
    <source>
        <dbReference type="SAM" id="MobiDB-lite"/>
    </source>
</evidence>
<reference evidence="2" key="1">
    <citation type="journal article" date="2014" name="Front. Microbiol.">
        <title>High frequency of phylogenetically diverse reductive dehalogenase-homologous genes in deep subseafloor sedimentary metagenomes.</title>
        <authorList>
            <person name="Kawai M."/>
            <person name="Futagami T."/>
            <person name="Toyoda A."/>
            <person name="Takaki Y."/>
            <person name="Nishi S."/>
            <person name="Hori S."/>
            <person name="Arai W."/>
            <person name="Tsubouchi T."/>
            <person name="Morono Y."/>
            <person name="Uchiyama I."/>
            <person name="Ito T."/>
            <person name="Fujiyama A."/>
            <person name="Inagaki F."/>
            <person name="Takami H."/>
        </authorList>
    </citation>
    <scope>NUCLEOTIDE SEQUENCE</scope>
    <source>
        <strain evidence="2">Expedition CK06-06</strain>
    </source>
</reference>